<feature type="chain" id="PRO_5003130974" description="Secreted protein" evidence="1">
    <location>
        <begin position="30"/>
        <end position="154"/>
    </location>
</feature>
<proteinExistence type="predicted"/>
<evidence type="ECO:0008006" key="4">
    <source>
        <dbReference type="Google" id="ProtNLM"/>
    </source>
</evidence>
<dbReference type="PROSITE" id="PS51257">
    <property type="entry name" value="PROKAR_LIPOPROTEIN"/>
    <property type="match status" value="1"/>
</dbReference>
<feature type="signal peptide" evidence="1">
    <location>
        <begin position="1"/>
        <end position="29"/>
    </location>
</feature>
<protein>
    <recommendedName>
        <fullName evidence="4">Secreted protein</fullName>
    </recommendedName>
</protein>
<dbReference type="Proteomes" id="UP000003963">
    <property type="component" value="Unassembled WGS sequence"/>
</dbReference>
<reference evidence="2 3" key="1">
    <citation type="submission" date="2009-02" db="EMBL/GenBank/DDBJ databases">
        <title>Annotation of Streptomyces hygroscopicus strain ATCC 53653.</title>
        <authorList>
            <consortium name="The Broad Institute Genome Sequencing Platform"/>
            <consortium name="Broad Institute Microbial Sequencing Center"/>
            <person name="Fischbach M."/>
            <person name="Godfrey P."/>
            <person name="Ward D."/>
            <person name="Young S."/>
            <person name="Zeng Q."/>
            <person name="Koehrsen M."/>
            <person name="Alvarado L."/>
            <person name="Berlin A.M."/>
            <person name="Bochicchio J."/>
            <person name="Borenstein D."/>
            <person name="Chapman S.B."/>
            <person name="Chen Z."/>
            <person name="Engels R."/>
            <person name="Freedman E."/>
            <person name="Gellesch M."/>
            <person name="Goldberg J."/>
            <person name="Griggs A."/>
            <person name="Gujja S."/>
            <person name="Heilman E.R."/>
            <person name="Heiman D.I."/>
            <person name="Hepburn T.A."/>
            <person name="Howarth C."/>
            <person name="Jen D."/>
            <person name="Larson L."/>
            <person name="Lewis B."/>
            <person name="Mehta T."/>
            <person name="Park D."/>
            <person name="Pearson M."/>
            <person name="Richards J."/>
            <person name="Roberts A."/>
            <person name="Saif S."/>
            <person name="Shea T.D."/>
            <person name="Shenoy N."/>
            <person name="Sisk P."/>
            <person name="Stolte C."/>
            <person name="Sykes S.N."/>
            <person name="Thomson T."/>
            <person name="Walk T."/>
            <person name="White J."/>
            <person name="Yandava C."/>
            <person name="Straight P."/>
            <person name="Clardy J."/>
            <person name="Hung D."/>
            <person name="Kolter R."/>
            <person name="Mekalanos J."/>
            <person name="Walker S."/>
            <person name="Walsh C.T."/>
            <person name="Wieland-Brown L.C."/>
            <person name="Haas B."/>
            <person name="Nusbaum C."/>
            <person name="Birren B."/>
        </authorList>
    </citation>
    <scope>NUCLEOTIDE SEQUENCE [LARGE SCALE GENOMIC DNA]</scope>
    <source>
        <strain evidence="2 3">ATCC 53653</strain>
    </source>
</reference>
<keyword evidence="3" id="KW-1185">Reference proteome</keyword>
<keyword evidence="1" id="KW-0732">Signal</keyword>
<evidence type="ECO:0000313" key="2">
    <source>
        <dbReference type="EMBL" id="EFL20417.1"/>
    </source>
</evidence>
<evidence type="ECO:0000256" key="1">
    <source>
        <dbReference type="SAM" id="SignalP"/>
    </source>
</evidence>
<gene>
    <name evidence="2" type="ORF">SSOG_00129</name>
</gene>
<evidence type="ECO:0000313" key="3">
    <source>
        <dbReference type="Proteomes" id="UP000003963"/>
    </source>
</evidence>
<dbReference type="AlphaFoldDB" id="D9W661"/>
<name>D9W661_9ACTN</name>
<sequence>MIDVLRTLRCIATIAAVIGISCAPSTAIADDYTPASGHYINHTGPDTIPGGPGSPGGPQDVDTTLVIVNTLNSPAILLSQTGDAAFFPSRVDPMSASGARIFALPASAVYQVGPVQVTIALDEDGNPSCTTTGDFVECVINELRPNLIHFNLIF</sequence>
<dbReference type="HOGENOM" id="CLU_1703258_0_0_11"/>
<accession>D9W661</accession>
<dbReference type="EMBL" id="GG657754">
    <property type="protein sequence ID" value="EFL20417.1"/>
    <property type="molecule type" value="Genomic_DNA"/>
</dbReference>
<organism evidence="2 3">
    <name type="scientific">Streptomyces himastatinicus ATCC 53653</name>
    <dbReference type="NCBI Taxonomy" id="457427"/>
    <lineage>
        <taxon>Bacteria</taxon>
        <taxon>Bacillati</taxon>
        <taxon>Actinomycetota</taxon>
        <taxon>Actinomycetes</taxon>
        <taxon>Kitasatosporales</taxon>
        <taxon>Streptomycetaceae</taxon>
        <taxon>Streptomyces</taxon>
        <taxon>Streptomyces violaceusniger group</taxon>
    </lineage>
</organism>